<proteinExistence type="inferred from homology"/>
<dbReference type="InterPro" id="IPR012978">
    <property type="entry name" value="HEAT_RRP12"/>
</dbReference>
<dbReference type="Proteomes" id="UP000772434">
    <property type="component" value="Unassembled WGS sequence"/>
</dbReference>
<comment type="caution">
    <text evidence="7">The sequence shown here is derived from an EMBL/GenBank/DDBJ whole genome shotgun (WGS) entry which is preliminary data.</text>
</comment>
<reference evidence="7" key="1">
    <citation type="submission" date="2020-11" db="EMBL/GenBank/DDBJ databases">
        <authorList>
            <consortium name="DOE Joint Genome Institute"/>
            <person name="Ahrendt S."/>
            <person name="Riley R."/>
            <person name="Andreopoulos W."/>
            <person name="Labutti K."/>
            <person name="Pangilinan J."/>
            <person name="Ruiz-Duenas F.J."/>
            <person name="Barrasa J.M."/>
            <person name="Sanchez-Garcia M."/>
            <person name="Camarero S."/>
            <person name="Miyauchi S."/>
            <person name="Serrano A."/>
            <person name="Linde D."/>
            <person name="Babiker R."/>
            <person name="Drula E."/>
            <person name="Ayuso-Fernandez I."/>
            <person name="Pacheco R."/>
            <person name="Padilla G."/>
            <person name="Ferreira P."/>
            <person name="Barriuso J."/>
            <person name="Kellner H."/>
            <person name="Castanera R."/>
            <person name="Alfaro M."/>
            <person name="Ramirez L."/>
            <person name="Pisabarro A.G."/>
            <person name="Kuo A."/>
            <person name="Tritt A."/>
            <person name="Lipzen A."/>
            <person name="He G."/>
            <person name="Yan M."/>
            <person name="Ng V."/>
            <person name="Cullen D."/>
            <person name="Martin F."/>
            <person name="Rosso M.-N."/>
            <person name="Henrissat B."/>
            <person name="Hibbett D."/>
            <person name="Martinez A.T."/>
            <person name="Grigoriev I.V."/>
        </authorList>
    </citation>
    <scope>NUCLEOTIDE SEQUENCE</scope>
    <source>
        <strain evidence="7">AH 40177</strain>
    </source>
</reference>
<feature type="compositionally biased region" description="Acidic residues" evidence="4">
    <location>
        <begin position="1143"/>
        <end position="1152"/>
    </location>
</feature>
<keyword evidence="8" id="KW-1185">Reference proteome</keyword>
<comment type="similarity">
    <text evidence="2">Belongs to the RRP12 family.</text>
</comment>
<dbReference type="InterPro" id="IPR016024">
    <property type="entry name" value="ARM-type_fold"/>
</dbReference>
<feature type="region of interest" description="Disordered" evidence="4">
    <location>
        <begin position="1063"/>
        <end position="1167"/>
    </location>
</feature>
<evidence type="ECO:0000256" key="4">
    <source>
        <dbReference type="SAM" id="MobiDB-lite"/>
    </source>
</evidence>
<comment type="subcellular location">
    <subcellularLocation>
        <location evidence="1">Nucleus</location>
    </subcellularLocation>
</comment>
<organism evidence="7 8">
    <name type="scientific">Rhodocollybia butyracea</name>
    <dbReference type="NCBI Taxonomy" id="206335"/>
    <lineage>
        <taxon>Eukaryota</taxon>
        <taxon>Fungi</taxon>
        <taxon>Dikarya</taxon>
        <taxon>Basidiomycota</taxon>
        <taxon>Agaricomycotina</taxon>
        <taxon>Agaricomycetes</taxon>
        <taxon>Agaricomycetidae</taxon>
        <taxon>Agaricales</taxon>
        <taxon>Marasmiineae</taxon>
        <taxon>Omphalotaceae</taxon>
        <taxon>Rhodocollybia</taxon>
    </lineage>
</organism>
<dbReference type="AlphaFoldDB" id="A0A9P5U8N4"/>
<dbReference type="GO" id="GO:0005634">
    <property type="term" value="C:nucleus"/>
    <property type="evidence" value="ECO:0007669"/>
    <property type="project" value="UniProtKB-SubCell"/>
</dbReference>
<dbReference type="EMBL" id="JADNRY010000044">
    <property type="protein sequence ID" value="KAF9070112.1"/>
    <property type="molecule type" value="Genomic_DNA"/>
</dbReference>
<evidence type="ECO:0000256" key="2">
    <source>
        <dbReference type="ARBA" id="ARBA00007690"/>
    </source>
</evidence>
<dbReference type="InterPro" id="IPR052087">
    <property type="entry name" value="RRP12"/>
</dbReference>
<evidence type="ECO:0000313" key="8">
    <source>
        <dbReference type="Proteomes" id="UP000772434"/>
    </source>
</evidence>
<gene>
    <name evidence="7" type="ORF">BDP27DRAFT_1382912</name>
</gene>
<dbReference type="OrthoDB" id="2192888at2759"/>
<name>A0A9P5U8N4_9AGAR</name>
<dbReference type="PANTHER" id="PTHR48287">
    <property type="entry name" value="ARM REPEAT SUPERFAMILY PROTEIN"/>
    <property type="match status" value="1"/>
</dbReference>
<dbReference type="InterPro" id="IPR011989">
    <property type="entry name" value="ARM-like"/>
</dbReference>
<feature type="domain" description="RRP12 HEAT" evidence="5">
    <location>
        <begin position="319"/>
        <end position="609"/>
    </location>
</feature>
<dbReference type="Pfam" id="PF25772">
    <property type="entry name" value="HEAT_RRP12_N"/>
    <property type="match status" value="1"/>
</dbReference>
<evidence type="ECO:0000256" key="1">
    <source>
        <dbReference type="ARBA" id="ARBA00004123"/>
    </source>
</evidence>
<dbReference type="InterPro" id="IPR057860">
    <property type="entry name" value="HEAT_RRP12_N"/>
</dbReference>
<sequence length="1218" mass="133818">MEQALAKIRIHTSSSLPHQKSPASLLVALETTFKEQKTEPSPTAYFAALLTTLDGTIQKKQLSLNDGDVLPAELYLLALVAPYVSVPVIRTNLSTVLAMTAPLFPSLLNHAPSLRSQLSLYQSMLLSLDRSQLETHGIRQAFASILQLCLDPRPKIRKKAVEVVKDRVAEWTRSALVDVNKNALSRSKGDSTGESAIHLLAFLKPTILRFPPSSYSTLTGLLLNLPRLGNPYVTQSSYTILSELFSQSHEDNSLVFGENVLPDVLKTVLAFPPTKTDTTLAPSWIELLGNAMTSYSSTHSEACAAQVDTVWKTLWPFLESESAAVRKSAVQSLDMLTRCLVAANASTSKLPDVIAQVAKALRSVSHARAIPDLLLLTSALLVISYGSKGRRVSNDTVKQRLLALVTQIGNLRTEKGFEYKEAADGVLSTAMRILGPKVLLEVLPLNLEPEDRQAGLEPRAFLLPLLPQPHPSPLSHFVVYFVPLSGKFFDLQQKAESEGRQSEAKVWNVLIAQIWAGFPAYCHGSPDIKETMNASFSQLVSQLLYRQPELRSAVLRGLKLVVDSNVALANSTDEALNPSNMTVEQATQNVAFLRTQAESWLAVLFNVFGSLGRDARGPVGEVITAWAGITSEQEIDKAYIKVVNLLKGNASTSVTAVNPRNDEENISVTALDLLLLLLPYLSVVNMTALFQLCLSSEVLCAKDNAIQKRAYKVLTKLTESGKITIDPEAVLKELDALSDGLTSAAKKDRFSAFTALVPLIPSSAMHLIPSMIPEAVLGTKETSDKARNAAFELVIAMGHKMSQGGIVKRDLLEEMDEDVNAEATATIDEYLTMVAGGLAGSTPHMISATITAISRLIYEFKDSLSNTMKNEVFTTMLVFLSSANREIVKSVLGYIKLSIHTYPVDLIQPHLKELVPALLTWSHDHKNHFKSKVRHIFERLLRRFAWEDVYSAAGEEEASKVLVNIKKRKDRAKRKKANREDEDEEVDDSSFCNVKVPDTKATAGDAFEDILYGSESEVDASDDDDNAGNRTQPRTKGKNQAHGMQLRMDDDEPMDLLQGVASRVTHTSSNRRRKPGQDATHFKTDGDTGKMVIDDSDSEDNEPDEAENNAYRESITSVDGFTRGPNGRVKFNKDTKKRRRDNEDLDMMDVDDGDKSQNKHKRKTSVKLGHEFKAKASIFKAGGDIKKGGVDPYAYISLSQASKKGGGRKNRIGVAGKR</sequence>
<feature type="region of interest" description="Disordered" evidence="4">
    <location>
        <begin position="1015"/>
        <end position="1043"/>
    </location>
</feature>
<feature type="region of interest" description="Disordered" evidence="4">
    <location>
        <begin position="969"/>
        <end position="989"/>
    </location>
</feature>
<evidence type="ECO:0000313" key="7">
    <source>
        <dbReference type="EMBL" id="KAF9070112.1"/>
    </source>
</evidence>
<dbReference type="Pfam" id="PF08161">
    <property type="entry name" value="RRP12_HEAT"/>
    <property type="match status" value="1"/>
</dbReference>
<dbReference type="Gene3D" id="1.25.10.10">
    <property type="entry name" value="Leucine-rich Repeat Variant"/>
    <property type="match status" value="2"/>
</dbReference>
<dbReference type="SUPFAM" id="SSF48371">
    <property type="entry name" value="ARM repeat"/>
    <property type="match status" value="1"/>
</dbReference>
<evidence type="ECO:0000256" key="3">
    <source>
        <dbReference type="ARBA" id="ARBA00023242"/>
    </source>
</evidence>
<accession>A0A9P5U8N4</accession>
<protein>
    <submittedName>
        <fullName evidence="7">Armadillo-type protein</fullName>
    </submittedName>
</protein>
<feature type="compositionally biased region" description="Acidic residues" evidence="4">
    <location>
        <begin position="1094"/>
        <end position="1107"/>
    </location>
</feature>
<evidence type="ECO:0000259" key="6">
    <source>
        <dbReference type="Pfam" id="PF25772"/>
    </source>
</evidence>
<keyword evidence="3" id="KW-0539">Nucleus</keyword>
<dbReference type="PANTHER" id="PTHR48287:SF1">
    <property type="entry name" value="ARM REPEAT SUPERFAMILY PROTEIN"/>
    <property type="match status" value="1"/>
</dbReference>
<evidence type="ECO:0000259" key="5">
    <source>
        <dbReference type="Pfam" id="PF08161"/>
    </source>
</evidence>
<feature type="compositionally biased region" description="Acidic residues" evidence="4">
    <location>
        <begin position="1016"/>
        <end position="1026"/>
    </location>
</feature>
<feature type="domain" description="RRP12 N-terminal HEAT" evidence="6">
    <location>
        <begin position="14"/>
        <end position="249"/>
    </location>
</feature>